<dbReference type="Proteomes" id="UP000225889">
    <property type="component" value="Unassembled WGS sequence"/>
</dbReference>
<dbReference type="Gene3D" id="3.30.1120.40">
    <property type="entry name" value="Stage V sporulation protein G"/>
    <property type="match status" value="1"/>
</dbReference>
<reference evidence="4 5" key="1">
    <citation type="submission" date="2017-10" db="EMBL/GenBank/DDBJ databases">
        <title>Resolving the taxonomy of Roseburia spp., Eubacterium rectale and Agathobacter spp. through phylogenomic analysis.</title>
        <authorList>
            <person name="Sheridan P.O."/>
            <person name="Walker A.W."/>
            <person name="Duncan S.H."/>
            <person name="Scott K.P."/>
            <person name="Toole P.W.O."/>
            <person name="Luis P."/>
            <person name="Flint H.J."/>
        </authorList>
    </citation>
    <scope>NUCLEOTIDE SEQUENCE [LARGE SCALE GENOMIC DNA]</scope>
    <source>
        <strain evidence="4 5">JK626</strain>
    </source>
</reference>
<keyword evidence="1" id="KW-0132">Cell division</keyword>
<evidence type="ECO:0000313" key="5">
    <source>
        <dbReference type="Proteomes" id="UP000225889"/>
    </source>
</evidence>
<dbReference type="PANTHER" id="PTHR38429:SF1">
    <property type="entry name" value="SEPTATION PROTEIN SPOVG-RELATED"/>
    <property type="match status" value="1"/>
</dbReference>
<dbReference type="InterPro" id="IPR036751">
    <property type="entry name" value="SpoVG_sf"/>
</dbReference>
<reference evidence="4 5" key="2">
    <citation type="submission" date="2017-10" db="EMBL/GenBank/DDBJ databases">
        <authorList>
            <person name="Banno H."/>
            <person name="Chua N.-H."/>
        </authorList>
    </citation>
    <scope>NUCLEOTIDE SEQUENCE [LARGE SCALE GENOMIC DNA]</scope>
    <source>
        <strain evidence="4 5">JK626</strain>
    </source>
</reference>
<comment type="caution">
    <text evidence="4">The sequence shown here is derived from an EMBL/GenBank/DDBJ whole genome shotgun (WGS) entry which is preliminary data.</text>
</comment>
<dbReference type="PANTHER" id="PTHR38429">
    <property type="entry name" value="SEPTATION PROTEIN SPOVG-RELATED"/>
    <property type="match status" value="1"/>
</dbReference>
<dbReference type="AlphaFoldDB" id="A0A2G3DW44"/>
<protein>
    <recommendedName>
        <fullName evidence="6">SpoVG family protein</fullName>
    </recommendedName>
</protein>
<proteinExistence type="predicted"/>
<gene>
    <name evidence="4" type="ORF">CSX01_07765</name>
</gene>
<organism evidence="4 5">
    <name type="scientific">Pseudobutyrivibrio ruminis</name>
    <dbReference type="NCBI Taxonomy" id="46206"/>
    <lineage>
        <taxon>Bacteria</taxon>
        <taxon>Bacillati</taxon>
        <taxon>Bacillota</taxon>
        <taxon>Clostridia</taxon>
        <taxon>Lachnospirales</taxon>
        <taxon>Lachnospiraceae</taxon>
        <taxon>Pseudobutyrivibrio</taxon>
    </lineage>
</organism>
<dbReference type="EMBL" id="PDYF01000011">
    <property type="protein sequence ID" value="PHU35214.1"/>
    <property type="molecule type" value="Genomic_DNA"/>
</dbReference>
<sequence>MEKLRRTMKMKINVKTNKLEASTNNVKGLCSVTFGDSFVVKNLSIVESKKGDLFVSMPCFKSKTVDEEGNPIFKDIAFPITKEFREELYKQVLDSYESGEAKEFEWK</sequence>
<keyword evidence="3" id="KW-0131">Cell cycle</keyword>
<evidence type="ECO:0000256" key="2">
    <source>
        <dbReference type="ARBA" id="ARBA00023210"/>
    </source>
</evidence>
<evidence type="ECO:0000313" key="4">
    <source>
        <dbReference type="EMBL" id="PHU35214.1"/>
    </source>
</evidence>
<dbReference type="GO" id="GO:0030435">
    <property type="term" value="P:sporulation resulting in formation of a cellular spore"/>
    <property type="evidence" value="ECO:0007669"/>
    <property type="project" value="InterPro"/>
</dbReference>
<evidence type="ECO:0000256" key="1">
    <source>
        <dbReference type="ARBA" id="ARBA00022618"/>
    </source>
</evidence>
<evidence type="ECO:0008006" key="6">
    <source>
        <dbReference type="Google" id="ProtNLM"/>
    </source>
</evidence>
<evidence type="ECO:0000256" key="3">
    <source>
        <dbReference type="ARBA" id="ARBA00023306"/>
    </source>
</evidence>
<dbReference type="Pfam" id="PF04026">
    <property type="entry name" value="SpoVG"/>
    <property type="match status" value="1"/>
</dbReference>
<name>A0A2G3DW44_9FIRM</name>
<keyword evidence="2" id="KW-0717">Septation</keyword>
<accession>A0A2G3DW44</accession>
<dbReference type="GO" id="GO:0000917">
    <property type="term" value="P:division septum assembly"/>
    <property type="evidence" value="ECO:0007669"/>
    <property type="project" value="UniProtKB-KW"/>
</dbReference>
<dbReference type="SUPFAM" id="SSF160537">
    <property type="entry name" value="SpoVG-like"/>
    <property type="match status" value="1"/>
</dbReference>
<dbReference type="InterPro" id="IPR007170">
    <property type="entry name" value="SpoVG"/>
</dbReference>